<sequence length="168" mass="18886">MSALGFCPDSKSMLGTSARSVRCGLSRDTRDIHEWDPMGISNRKDWAEVGSQNEPEDNGKKKIHVVQRLLITTATDRPSNLQRSEREPSACFTKPENHHNMQNFCCWEGLMVELDHPTSAGEYLFPTDALARCERHTRLPPPSPPNLGDPRQGSREIPSVQSGFELEE</sequence>
<dbReference type="EMBL" id="KZ994216">
    <property type="protein sequence ID" value="RKO93507.1"/>
    <property type="molecule type" value="Genomic_DNA"/>
</dbReference>
<evidence type="ECO:0000313" key="3">
    <source>
        <dbReference type="Proteomes" id="UP000269721"/>
    </source>
</evidence>
<dbReference type="Proteomes" id="UP000269721">
    <property type="component" value="Unassembled WGS sequence"/>
</dbReference>
<organism evidence="2 3">
    <name type="scientific">Blyttiomyces helicus</name>
    <dbReference type="NCBI Taxonomy" id="388810"/>
    <lineage>
        <taxon>Eukaryota</taxon>
        <taxon>Fungi</taxon>
        <taxon>Fungi incertae sedis</taxon>
        <taxon>Chytridiomycota</taxon>
        <taxon>Chytridiomycota incertae sedis</taxon>
        <taxon>Chytridiomycetes</taxon>
        <taxon>Chytridiomycetes incertae sedis</taxon>
        <taxon>Blyttiomyces</taxon>
    </lineage>
</organism>
<dbReference type="AlphaFoldDB" id="A0A4V1ISG8"/>
<accession>A0A4V1ISG8</accession>
<feature type="region of interest" description="Disordered" evidence="1">
    <location>
        <begin position="135"/>
        <end position="168"/>
    </location>
</feature>
<gene>
    <name evidence="2" type="ORF">BDK51DRAFT_26106</name>
</gene>
<reference evidence="3" key="1">
    <citation type="journal article" date="2018" name="Nat. Microbiol.">
        <title>Leveraging single-cell genomics to expand the fungal tree of life.</title>
        <authorList>
            <person name="Ahrendt S.R."/>
            <person name="Quandt C.A."/>
            <person name="Ciobanu D."/>
            <person name="Clum A."/>
            <person name="Salamov A."/>
            <person name="Andreopoulos B."/>
            <person name="Cheng J.F."/>
            <person name="Woyke T."/>
            <person name="Pelin A."/>
            <person name="Henrissat B."/>
            <person name="Reynolds N.K."/>
            <person name="Benny G.L."/>
            <person name="Smith M.E."/>
            <person name="James T.Y."/>
            <person name="Grigoriev I.V."/>
        </authorList>
    </citation>
    <scope>NUCLEOTIDE SEQUENCE [LARGE SCALE GENOMIC DNA]</scope>
</reference>
<evidence type="ECO:0000256" key="1">
    <source>
        <dbReference type="SAM" id="MobiDB-lite"/>
    </source>
</evidence>
<name>A0A4V1ISG8_9FUNG</name>
<evidence type="ECO:0000313" key="2">
    <source>
        <dbReference type="EMBL" id="RKO93507.1"/>
    </source>
</evidence>
<keyword evidence="3" id="KW-1185">Reference proteome</keyword>
<proteinExistence type="predicted"/>
<protein>
    <submittedName>
        <fullName evidence="2">Uncharacterized protein</fullName>
    </submittedName>
</protein>